<dbReference type="Pfam" id="PF01544">
    <property type="entry name" value="CorA"/>
    <property type="match status" value="1"/>
</dbReference>
<dbReference type="InterPro" id="IPR045863">
    <property type="entry name" value="CorA_TM1_TM2"/>
</dbReference>
<dbReference type="InterPro" id="IPR002523">
    <property type="entry name" value="MgTranspt_CorA/ZnTranspt_ZntB"/>
</dbReference>
<feature type="region of interest" description="Disordered" evidence="5">
    <location>
        <begin position="244"/>
        <end position="293"/>
    </location>
</feature>
<feature type="region of interest" description="Disordered" evidence="5">
    <location>
        <begin position="142"/>
        <end position="164"/>
    </location>
</feature>
<dbReference type="AlphaFoldDB" id="A0A6A6ZQK3"/>
<evidence type="ECO:0000256" key="5">
    <source>
        <dbReference type="SAM" id="MobiDB-lite"/>
    </source>
</evidence>
<dbReference type="OrthoDB" id="341259at2759"/>
<keyword evidence="3 6" id="KW-1133">Transmembrane helix</keyword>
<evidence type="ECO:0000256" key="3">
    <source>
        <dbReference type="ARBA" id="ARBA00022989"/>
    </source>
</evidence>
<dbReference type="EMBL" id="MU006233">
    <property type="protein sequence ID" value="KAF2822899.1"/>
    <property type="molecule type" value="Genomic_DNA"/>
</dbReference>
<organism evidence="7 8">
    <name type="scientific">Ophiobolus disseminans</name>
    <dbReference type="NCBI Taxonomy" id="1469910"/>
    <lineage>
        <taxon>Eukaryota</taxon>
        <taxon>Fungi</taxon>
        <taxon>Dikarya</taxon>
        <taxon>Ascomycota</taxon>
        <taxon>Pezizomycotina</taxon>
        <taxon>Dothideomycetes</taxon>
        <taxon>Pleosporomycetidae</taxon>
        <taxon>Pleosporales</taxon>
        <taxon>Pleosporineae</taxon>
        <taxon>Phaeosphaeriaceae</taxon>
        <taxon>Ophiobolus</taxon>
    </lineage>
</organism>
<reference evidence="7" key="1">
    <citation type="journal article" date="2020" name="Stud. Mycol.">
        <title>101 Dothideomycetes genomes: a test case for predicting lifestyles and emergence of pathogens.</title>
        <authorList>
            <person name="Haridas S."/>
            <person name="Albert R."/>
            <person name="Binder M."/>
            <person name="Bloem J."/>
            <person name="Labutti K."/>
            <person name="Salamov A."/>
            <person name="Andreopoulos B."/>
            <person name="Baker S."/>
            <person name="Barry K."/>
            <person name="Bills G."/>
            <person name="Bluhm B."/>
            <person name="Cannon C."/>
            <person name="Castanera R."/>
            <person name="Culley D."/>
            <person name="Daum C."/>
            <person name="Ezra D."/>
            <person name="Gonzalez J."/>
            <person name="Henrissat B."/>
            <person name="Kuo A."/>
            <person name="Liang C."/>
            <person name="Lipzen A."/>
            <person name="Lutzoni F."/>
            <person name="Magnuson J."/>
            <person name="Mondo S."/>
            <person name="Nolan M."/>
            <person name="Ohm R."/>
            <person name="Pangilinan J."/>
            <person name="Park H.-J."/>
            <person name="Ramirez L."/>
            <person name="Alfaro M."/>
            <person name="Sun H."/>
            <person name="Tritt A."/>
            <person name="Yoshinaga Y."/>
            <person name="Zwiers L.-H."/>
            <person name="Turgeon B."/>
            <person name="Goodwin S."/>
            <person name="Spatafora J."/>
            <person name="Crous P."/>
            <person name="Grigoriev I."/>
        </authorList>
    </citation>
    <scope>NUCLEOTIDE SEQUENCE</scope>
    <source>
        <strain evidence="7">CBS 113818</strain>
    </source>
</reference>
<evidence type="ECO:0000256" key="1">
    <source>
        <dbReference type="ARBA" id="ARBA00004141"/>
    </source>
</evidence>
<proteinExistence type="predicted"/>
<keyword evidence="4 6" id="KW-0472">Membrane</keyword>
<evidence type="ECO:0000313" key="8">
    <source>
        <dbReference type="Proteomes" id="UP000799424"/>
    </source>
</evidence>
<evidence type="ECO:0000256" key="2">
    <source>
        <dbReference type="ARBA" id="ARBA00022692"/>
    </source>
</evidence>
<dbReference type="Proteomes" id="UP000799424">
    <property type="component" value="Unassembled WGS sequence"/>
</dbReference>
<accession>A0A6A6ZQK3</accession>
<feature type="transmembrane region" description="Helical" evidence="6">
    <location>
        <begin position="560"/>
        <end position="582"/>
    </location>
</feature>
<evidence type="ECO:0000256" key="6">
    <source>
        <dbReference type="SAM" id="Phobius"/>
    </source>
</evidence>
<evidence type="ECO:0008006" key="9">
    <source>
        <dbReference type="Google" id="ProtNLM"/>
    </source>
</evidence>
<sequence length="662" mass="73887">MAEPDVSGPFFGGPIHVHFRNTGRSAKDELRVDTLIPIDSITRDVAQHLSTCTDAKAIRWIHVPENNLKWVEACFEACDGAPSMDVRIVHLKQRPVLASSVPVPLHSLHLEPSCIRGEPKAEPKPKSPSAAQVATQIGLSSAALAGPSSSEDDTNRGPVARGKKPDDWIPDLSIYLPYISLMKWKAFKSMRVFYHEYYEQFPETSAQSRPDSSHDLSDEDGSRLHSKMSQSQALFLSGLLKAKTHSAPDRQDPEKSSEPNKTSKRRETSGVEPTESSSSSATNLWTSDVLKGPSQPRRTLDQFYYPALNNTDARDADQTISKWSGKGVGSDGKSATTDSSRLIMVDQLWCWVIDDFTIISSFPSGSSVRDPPNFIDLYNTVRDQSPKCKTAKDIQTLLVKEAIMYMFNKDNKAFEDLVETYRWVTCKKAAQQITCFQEYHRGYAGGGSGSVFNDRKELKLVLEVADIIDELKMIRRLLGIQKDIVRQNRLALSLYDERDEDLVPEVIGNARSHIASAHKALVNIVAEIDSINADALNTHAQLLVLLDLKSKAASLGQGQVVLLFTIVTIIFLPLSFFTSYFGQNVSELTGEANNPKSWDLWRTATPVTVVIVVLALLVAYYINNPGSPLWFWKPHIWKPPIQKIREKLRRPKVDDAERTAQQ</sequence>
<dbReference type="GO" id="GO:0016020">
    <property type="term" value="C:membrane"/>
    <property type="evidence" value="ECO:0007669"/>
    <property type="project" value="UniProtKB-SubCell"/>
</dbReference>
<feature type="region of interest" description="Disordered" evidence="5">
    <location>
        <begin position="203"/>
        <end position="228"/>
    </location>
</feature>
<evidence type="ECO:0000256" key="4">
    <source>
        <dbReference type="ARBA" id="ARBA00023136"/>
    </source>
</evidence>
<keyword evidence="2 6" id="KW-0812">Transmembrane</keyword>
<dbReference type="InterPro" id="IPR050829">
    <property type="entry name" value="CorA_MIT"/>
</dbReference>
<feature type="compositionally biased region" description="Low complexity" evidence="5">
    <location>
        <begin position="270"/>
        <end position="287"/>
    </location>
</feature>
<protein>
    <recommendedName>
        <fullName evidence="9">Cora-domain-containing protein</fullName>
    </recommendedName>
</protein>
<evidence type="ECO:0000313" key="7">
    <source>
        <dbReference type="EMBL" id="KAF2822899.1"/>
    </source>
</evidence>
<dbReference type="Gene3D" id="1.20.58.340">
    <property type="entry name" value="Magnesium transport protein CorA, transmembrane region"/>
    <property type="match status" value="1"/>
</dbReference>
<dbReference type="PANTHER" id="PTHR47685">
    <property type="entry name" value="MAGNESIUM TRANSPORT PROTEIN CORA"/>
    <property type="match status" value="1"/>
</dbReference>
<keyword evidence="8" id="KW-1185">Reference proteome</keyword>
<dbReference type="GO" id="GO:0046873">
    <property type="term" value="F:metal ion transmembrane transporter activity"/>
    <property type="evidence" value="ECO:0007669"/>
    <property type="project" value="InterPro"/>
</dbReference>
<feature type="compositionally biased region" description="Basic and acidic residues" evidence="5">
    <location>
        <begin position="246"/>
        <end position="258"/>
    </location>
</feature>
<feature type="transmembrane region" description="Helical" evidence="6">
    <location>
        <begin position="603"/>
        <end position="622"/>
    </location>
</feature>
<name>A0A6A6ZQK3_9PLEO</name>
<gene>
    <name evidence="7" type="ORF">CC86DRAFT_469513</name>
</gene>
<comment type="subcellular location">
    <subcellularLocation>
        <location evidence="1">Membrane</location>
        <topology evidence="1">Multi-pass membrane protein</topology>
    </subcellularLocation>
</comment>
<dbReference type="SUPFAM" id="SSF144083">
    <property type="entry name" value="Magnesium transport protein CorA, transmembrane region"/>
    <property type="match status" value="1"/>
</dbReference>
<feature type="compositionally biased region" description="Basic and acidic residues" evidence="5">
    <location>
        <begin position="211"/>
        <end position="223"/>
    </location>
</feature>
<dbReference type="PANTHER" id="PTHR47685:SF1">
    <property type="entry name" value="MAGNESIUM TRANSPORT PROTEIN CORA"/>
    <property type="match status" value="1"/>
</dbReference>